<feature type="transmembrane region" description="Helical" evidence="1">
    <location>
        <begin position="21"/>
        <end position="44"/>
    </location>
</feature>
<feature type="non-terminal residue" evidence="2">
    <location>
        <position position="226"/>
    </location>
</feature>
<dbReference type="EMBL" id="VGJJ01000036">
    <property type="protein sequence ID" value="MBM3282495.1"/>
    <property type="molecule type" value="Genomic_DNA"/>
</dbReference>
<keyword evidence="1" id="KW-1133">Transmembrane helix</keyword>
<protein>
    <submittedName>
        <fullName evidence="2">Uncharacterized protein</fullName>
    </submittedName>
</protein>
<keyword evidence="1" id="KW-0472">Membrane</keyword>
<organism evidence="2 3">
    <name type="scientific">Candidatus Iainarchaeum sp</name>
    <dbReference type="NCBI Taxonomy" id="3101447"/>
    <lineage>
        <taxon>Archaea</taxon>
        <taxon>Candidatus Iainarchaeota</taxon>
        <taxon>Candidatus Iainarchaeia</taxon>
        <taxon>Candidatus Iainarchaeales</taxon>
        <taxon>Candidatus Iainarchaeaceae</taxon>
        <taxon>Candidatus Iainarchaeum</taxon>
    </lineage>
</organism>
<proteinExistence type="predicted"/>
<evidence type="ECO:0000256" key="1">
    <source>
        <dbReference type="SAM" id="Phobius"/>
    </source>
</evidence>
<evidence type="ECO:0000313" key="2">
    <source>
        <dbReference type="EMBL" id="MBM3282495.1"/>
    </source>
</evidence>
<dbReference type="AlphaFoldDB" id="A0A8T4CBI4"/>
<sequence length="226" mass="25504">MSANKKLWHSKTRAHSRAQAAVTDALFLLIIVSSLTGFLFIFAANYGKGISDQVNRNDNFEFASSALKTIMYQSTPRDSNQQINVLSPDPDLELDYLMALVKEDYADDQVLSDNTKRNLARSTYLVMRPVADTQDYLFAINTAQKYVFVMVWRTNFDVQLDPNTGKPIRFQNVGLNAGETHELFFCDPKLSDNAVQKLFLRVGNTVQAQALINMVEFTGKAFLLTQ</sequence>
<dbReference type="Proteomes" id="UP000774699">
    <property type="component" value="Unassembled WGS sequence"/>
</dbReference>
<name>A0A8T4CBI4_9ARCH</name>
<evidence type="ECO:0000313" key="3">
    <source>
        <dbReference type="Proteomes" id="UP000774699"/>
    </source>
</evidence>
<reference evidence="2" key="1">
    <citation type="submission" date="2019-03" db="EMBL/GenBank/DDBJ databases">
        <title>Lake Tanganyika Metagenome-Assembled Genomes (MAGs).</title>
        <authorList>
            <person name="Tran P."/>
        </authorList>
    </citation>
    <scope>NUCLEOTIDE SEQUENCE</scope>
    <source>
        <strain evidence="2">M_DeepCast_50m_m2_156</strain>
    </source>
</reference>
<comment type="caution">
    <text evidence="2">The sequence shown here is derived from an EMBL/GenBank/DDBJ whole genome shotgun (WGS) entry which is preliminary data.</text>
</comment>
<keyword evidence="1" id="KW-0812">Transmembrane</keyword>
<accession>A0A8T4CBI4</accession>
<gene>
    <name evidence="2" type="ORF">FJY86_04120</name>
</gene>